<dbReference type="EMBL" id="BCMM01000024">
    <property type="protein sequence ID" value="GAQ64670.1"/>
    <property type="molecule type" value="Genomic_DNA"/>
</dbReference>
<comment type="caution">
    <text evidence="1">The sequence shown here is derived from an EMBL/GenBank/DDBJ whole genome shotgun (WGS) entry which is preliminary data.</text>
</comment>
<evidence type="ECO:0000313" key="1">
    <source>
        <dbReference type="EMBL" id="GAQ64670.1"/>
    </source>
</evidence>
<accession>A0A117EEW3</accession>
<reference evidence="1 2" key="2">
    <citation type="journal article" date="2016" name="Genome Announc.">
        <title>Draft Genome Sequences of Streptomyces scabiei S58, Streptomyces turgidiscabies T45, and Streptomyces acidiscabies a10, the Pathogens of Potato Common Scab, Isolated in Japan.</title>
        <authorList>
            <person name="Tomihama T."/>
            <person name="Nishi Y."/>
            <person name="Sakai M."/>
            <person name="Ikenaga M."/>
            <person name="Okubo T."/>
            <person name="Ikeda S."/>
        </authorList>
    </citation>
    <scope>NUCLEOTIDE SEQUENCE [LARGE SCALE GENOMIC DNA]</scope>
    <source>
        <strain evidence="1 2">S58</strain>
    </source>
</reference>
<sequence>MRIEHATGQQAGLVQLMVEPKAAVVLTGALRERGWAIRQ</sequence>
<protein>
    <submittedName>
        <fullName evidence="1">Uncharacterized protein</fullName>
    </submittedName>
</protein>
<proteinExistence type="predicted"/>
<gene>
    <name evidence="1" type="ORF">SsS58_05073</name>
</gene>
<name>A0A117EEW3_STRSC</name>
<organism evidence="1 2">
    <name type="scientific">Streptomyces scabiei</name>
    <dbReference type="NCBI Taxonomy" id="1930"/>
    <lineage>
        <taxon>Bacteria</taxon>
        <taxon>Bacillati</taxon>
        <taxon>Actinomycetota</taxon>
        <taxon>Actinomycetes</taxon>
        <taxon>Kitasatosporales</taxon>
        <taxon>Streptomycetaceae</taxon>
        <taxon>Streptomyces</taxon>
    </lineage>
</organism>
<reference evidence="2" key="1">
    <citation type="submission" date="2015-11" db="EMBL/GenBank/DDBJ databases">
        <authorList>
            <consortium name="Cross-ministerial Strategic Innovation Promotion Program (SIP) consortium"/>
            <person name="Tomihama T."/>
            <person name="Ikenaga M."/>
            <person name="Sakai M."/>
            <person name="Okubo T."/>
            <person name="Ikeda S."/>
        </authorList>
    </citation>
    <scope>NUCLEOTIDE SEQUENCE [LARGE SCALE GENOMIC DNA]</scope>
    <source>
        <strain evidence="2">S58</strain>
    </source>
</reference>
<evidence type="ECO:0000313" key="2">
    <source>
        <dbReference type="Proteomes" id="UP000067448"/>
    </source>
</evidence>
<dbReference type="Proteomes" id="UP000067448">
    <property type="component" value="Unassembled WGS sequence"/>
</dbReference>
<dbReference type="AlphaFoldDB" id="A0A117EEW3"/>
<reference evidence="2" key="3">
    <citation type="submission" date="2016-02" db="EMBL/GenBank/DDBJ databases">
        <title>Draft genome of pathogenic Streptomyces sp. in Japan.</title>
        <authorList>
            <person name="Tomihama T."/>
            <person name="Ikenaga M."/>
            <person name="Sakai M."/>
            <person name="Okubo T."/>
            <person name="Ikeda S."/>
        </authorList>
    </citation>
    <scope>NUCLEOTIDE SEQUENCE [LARGE SCALE GENOMIC DNA]</scope>
    <source>
        <strain evidence="2">S58</strain>
    </source>
</reference>